<feature type="transmembrane region" description="Helical" evidence="9">
    <location>
        <begin position="194"/>
        <end position="212"/>
    </location>
</feature>
<gene>
    <name evidence="10" type="ORF">ACFO3U_06715</name>
</gene>
<evidence type="ECO:0000256" key="4">
    <source>
        <dbReference type="ARBA" id="ARBA00022643"/>
    </source>
</evidence>
<name>A0ABV9P267_9FLAO</name>
<keyword evidence="5 9" id="KW-0812">Transmembrane</keyword>
<keyword evidence="8 9" id="KW-0472">Membrane</keyword>
<evidence type="ECO:0000313" key="11">
    <source>
        <dbReference type="Proteomes" id="UP001595885"/>
    </source>
</evidence>
<protein>
    <submittedName>
        <fullName evidence="10">RnfABCDGE type electron transport complex subunit D</fullName>
    </submittedName>
</protein>
<keyword evidence="6" id="KW-1278">Translocase</keyword>
<evidence type="ECO:0000256" key="6">
    <source>
        <dbReference type="ARBA" id="ARBA00022967"/>
    </source>
</evidence>
<feature type="transmembrane region" description="Helical" evidence="9">
    <location>
        <begin position="117"/>
        <end position="136"/>
    </location>
</feature>
<feature type="transmembrane region" description="Helical" evidence="9">
    <location>
        <begin position="78"/>
        <end position="105"/>
    </location>
</feature>
<keyword evidence="2" id="KW-0597">Phosphoprotein</keyword>
<proteinExistence type="predicted"/>
<keyword evidence="11" id="KW-1185">Reference proteome</keyword>
<feature type="transmembrane region" description="Helical" evidence="9">
    <location>
        <begin position="142"/>
        <end position="160"/>
    </location>
</feature>
<sequence>MNTKAIELPKTSTLSLLSDARHFQILFLGSFLVMVLFANDFPKEYLVQIGITITSCLFFQLVFTHFTNKNYSSWKSALITSLGLCLLLKVDALEWVLFATFIAIGSKFLIKYNGKHIFNPANIGVVGTILLTHHAWISPGQWGSNIIYLFIVGSLGFLVIKKVSRIDIALTFIGTFGSLLFIRNILYLGWPIDFWLHQMTNGTLMLFTFFMITDPMTTPNNKKGRIVFALILAITAFYLTTFNHFYAAPVWVLLFMSPLTIVFDRIWKDRKFSWQNSVGSNQKHK</sequence>
<dbReference type="InterPro" id="IPR004338">
    <property type="entry name" value="NqrB/RnfD"/>
</dbReference>
<organism evidence="10 11">
    <name type="scientific">Flavobacterium ponti</name>
    <dbReference type="NCBI Taxonomy" id="665133"/>
    <lineage>
        <taxon>Bacteria</taxon>
        <taxon>Pseudomonadati</taxon>
        <taxon>Bacteroidota</taxon>
        <taxon>Flavobacteriia</taxon>
        <taxon>Flavobacteriales</taxon>
        <taxon>Flavobacteriaceae</taxon>
        <taxon>Flavobacterium</taxon>
    </lineage>
</organism>
<feature type="transmembrane region" description="Helical" evidence="9">
    <location>
        <begin position="45"/>
        <end position="66"/>
    </location>
</feature>
<accession>A0ABV9P267</accession>
<keyword evidence="7 9" id="KW-1133">Transmembrane helix</keyword>
<evidence type="ECO:0000256" key="5">
    <source>
        <dbReference type="ARBA" id="ARBA00022692"/>
    </source>
</evidence>
<evidence type="ECO:0000256" key="9">
    <source>
        <dbReference type="SAM" id="Phobius"/>
    </source>
</evidence>
<dbReference type="EMBL" id="JBHSGW010000004">
    <property type="protein sequence ID" value="MFC4739683.1"/>
    <property type="molecule type" value="Genomic_DNA"/>
</dbReference>
<evidence type="ECO:0000256" key="7">
    <source>
        <dbReference type="ARBA" id="ARBA00022989"/>
    </source>
</evidence>
<keyword evidence="3" id="KW-0285">Flavoprotein</keyword>
<dbReference type="Proteomes" id="UP001595885">
    <property type="component" value="Unassembled WGS sequence"/>
</dbReference>
<comment type="caution">
    <text evidence="10">The sequence shown here is derived from an EMBL/GenBank/DDBJ whole genome shotgun (WGS) entry which is preliminary data.</text>
</comment>
<evidence type="ECO:0000256" key="2">
    <source>
        <dbReference type="ARBA" id="ARBA00022553"/>
    </source>
</evidence>
<reference evidence="11" key="1">
    <citation type="journal article" date="2019" name="Int. J. Syst. Evol. Microbiol.">
        <title>The Global Catalogue of Microorganisms (GCM) 10K type strain sequencing project: providing services to taxonomists for standard genome sequencing and annotation.</title>
        <authorList>
            <consortium name="The Broad Institute Genomics Platform"/>
            <consortium name="The Broad Institute Genome Sequencing Center for Infectious Disease"/>
            <person name="Wu L."/>
            <person name="Ma J."/>
        </authorList>
    </citation>
    <scope>NUCLEOTIDE SEQUENCE [LARGE SCALE GENOMIC DNA]</scope>
    <source>
        <strain evidence="11">CCUG 50349</strain>
    </source>
</reference>
<dbReference type="PANTHER" id="PTHR30578:SF0">
    <property type="entry name" value="ION-TRANSLOCATING OXIDOREDUCTASE COMPLEX SUBUNIT D"/>
    <property type="match status" value="1"/>
</dbReference>
<feature type="transmembrane region" description="Helical" evidence="9">
    <location>
        <begin position="20"/>
        <end position="38"/>
    </location>
</feature>
<dbReference type="RefSeq" id="WP_379739582.1">
    <property type="nucleotide sequence ID" value="NZ_JBHSGW010000004.1"/>
</dbReference>
<evidence type="ECO:0000313" key="10">
    <source>
        <dbReference type="EMBL" id="MFC4739683.1"/>
    </source>
</evidence>
<evidence type="ECO:0000256" key="8">
    <source>
        <dbReference type="ARBA" id="ARBA00023136"/>
    </source>
</evidence>
<dbReference type="PANTHER" id="PTHR30578">
    <property type="entry name" value="ELECTRON TRANSPORT COMPLEX PROTEIN RNFD"/>
    <property type="match status" value="1"/>
</dbReference>
<feature type="transmembrane region" description="Helical" evidence="9">
    <location>
        <begin position="224"/>
        <end position="242"/>
    </location>
</feature>
<keyword evidence="1" id="KW-0813">Transport</keyword>
<feature type="transmembrane region" description="Helical" evidence="9">
    <location>
        <begin position="167"/>
        <end position="188"/>
    </location>
</feature>
<keyword evidence="4" id="KW-0288">FMN</keyword>
<evidence type="ECO:0000256" key="1">
    <source>
        <dbReference type="ARBA" id="ARBA00022448"/>
    </source>
</evidence>
<dbReference type="Pfam" id="PF03116">
    <property type="entry name" value="NQR2_RnfD_RnfE"/>
    <property type="match status" value="1"/>
</dbReference>
<evidence type="ECO:0000256" key="3">
    <source>
        <dbReference type="ARBA" id="ARBA00022630"/>
    </source>
</evidence>